<evidence type="ECO:0000313" key="15">
    <source>
        <dbReference type="EMBL" id="CAH2272549.1"/>
    </source>
</evidence>
<dbReference type="Proteomes" id="UP001295444">
    <property type="component" value="Chromosome 03"/>
</dbReference>
<keyword evidence="7 14" id="KW-1133">Transmembrane helix</keyword>
<accession>A0AAD1VTA2</accession>
<sequence length="61" mass="7152">SHLSSVFTYYVTLIIIYMVPSGEESENKFRSLLFMLVTPLMNPIIYSWRNREIRGALKKPT</sequence>
<dbReference type="PANTHER" id="PTHR24242:SF253">
    <property type="entry name" value="OLFACTORY RECEPTOR-RELATED"/>
    <property type="match status" value="1"/>
</dbReference>
<evidence type="ECO:0000256" key="6">
    <source>
        <dbReference type="ARBA" id="ARBA00022725"/>
    </source>
</evidence>
<keyword evidence="8" id="KW-0297">G-protein coupled receptor</keyword>
<dbReference type="Gene3D" id="1.10.1220.70">
    <property type="match status" value="1"/>
</dbReference>
<gene>
    <name evidence="15" type="ORF">PECUL_23A000710</name>
</gene>
<evidence type="ECO:0000313" key="16">
    <source>
        <dbReference type="Proteomes" id="UP001295444"/>
    </source>
</evidence>
<dbReference type="GO" id="GO:0004930">
    <property type="term" value="F:G protein-coupled receptor activity"/>
    <property type="evidence" value="ECO:0007669"/>
    <property type="project" value="UniProtKB-KW"/>
</dbReference>
<dbReference type="EMBL" id="OW240914">
    <property type="protein sequence ID" value="CAH2272549.1"/>
    <property type="molecule type" value="Genomic_DNA"/>
</dbReference>
<evidence type="ECO:0000256" key="5">
    <source>
        <dbReference type="ARBA" id="ARBA00022692"/>
    </source>
</evidence>
<keyword evidence="10" id="KW-1015">Disulfide bond</keyword>
<evidence type="ECO:0000256" key="2">
    <source>
        <dbReference type="ARBA" id="ARBA00010663"/>
    </source>
</evidence>
<keyword evidence="5 14" id="KW-0812">Transmembrane</keyword>
<dbReference type="Pfam" id="PF13853">
    <property type="entry name" value="7tm_4"/>
    <property type="match status" value="1"/>
</dbReference>
<dbReference type="InterPro" id="IPR000725">
    <property type="entry name" value="Olfact_rcpt"/>
</dbReference>
<keyword evidence="9 14" id="KW-0472">Membrane</keyword>
<feature type="transmembrane region" description="Helical" evidence="14">
    <location>
        <begin position="29"/>
        <end position="48"/>
    </location>
</feature>
<evidence type="ECO:0000256" key="1">
    <source>
        <dbReference type="ARBA" id="ARBA00004651"/>
    </source>
</evidence>
<comment type="subcellular location">
    <subcellularLocation>
        <location evidence="1">Cell membrane</location>
        <topology evidence="1">Multi-pass membrane protein</topology>
    </subcellularLocation>
</comment>
<dbReference type="SUPFAM" id="SSF81321">
    <property type="entry name" value="Family A G protein-coupled receptor-like"/>
    <property type="match status" value="1"/>
</dbReference>
<evidence type="ECO:0000256" key="11">
    <source>
        <dbReference type="ARBA" id="ARBA00023170"/>
    </source>
</evidence>
<evidence type="ECO:0000256" key="14">
    <source>
        <dbReference type="SAM" id="Phobius"/>
    </source>
</evidence>
<evidence type="ECO:0000256" key="9">
    <source>
        <dbReference type="ARBA" id="ARBA00023136"/>
    </source>
</evidence>
<keyword evidence="16" id="KW-1185">Reference proteome</keyword>
<dbReference type="InterPro" id="IPR050939">
    <property type="entry name" value="Olfactory_GPCR1"/>
</dbReference>
<evidence type="ECO:0000256" key="10">
    <source>
        <dbReference type="ARBA" id="ARBA00023157"/>
    </source>
</evidence>
<feature type="transmembrane region" description="Helical" evidence="14">
    <location>
        <begin position="7"/>
        <end position="23"/>
    </location>
</feature>
<feature type="non-terminal residue" evidence="15">
    <location>
        <position position="1"/>
    </location>
</feature>
<protein>
    <submittedName>
        <fullName evidence="15">Uncharacterized protein</fullName>
    </submittedName>
</protein>
<dbReference type="FunFam" id="1.10.1220.70:FF:000001">
    <property type="entry name" value="Olfactory receptor"/>
    <property type="match status" value="1"/>
</dbReference>
<evidence type="ECO:0000256" key="4">
    <source>
        <dbReference type="ARBA" id="ARBA00022606"/>
    </source>
</evidence>
<keyword evidence="6" id="KW-0552">Olfaction</keyword>
<evidence type="ECO:0000256" key="12">
    <source>
        <dbReference type="ARBA" id="ARBA00023180"/>
    </source>
</evidence>
<comment type="similarity">
    <text evidence="2">Belongs to the G-protein coupled receptor 1 family.</text>
</comment>
<keyword evidence="4" id="KW-0716">Sensory transduction</keyword>
<keyword evidence="12" id="KW-0325">Glycoprotein</keyword>
<dbReference type="PANTHER" id="PTHR24242">
    <property type="entry name" value="G-PROTEIN COUPLED RECEPTOR"/>
    <property type="match status" value="1"/>
</dbReference>
<dbReference type="GO" id="GO:0004984">
    <property type="term" value="F:olfactory receptor activity"/>
    <property type="evidence" value="ECO:0007669"/>
    <property type="project" value="InterPro"/>
</dbReference>
<evidence type="ECO:0000256" key="8">
    <source>
        <dbReference type="ARBA" id="ARBA00023040"/>
    </source>
</evidence>
<feature type="non-terminal residue" evidence="15">
    <location>
        <position position="61"/>
    </location>
</feature>
<keyword evidence="13" id="KW-0807">Transducer</keyword>
<dbReference type="GO" id="GO:0005886">
    <property type="term" value="C:plasma membrane"/>
    <property type="evidence" value="ECO:0007669"/>
    <property type="project" value="UniProtKB-SubCell"/>
</dbReference>
<keyword evidence="11" id="KW-0675">Receptor</keyword>
<reference evidence="15" key="1">
    <citation type="submission" date="2022-03" db="EMBL/GenBank/DDBJ databases">
        <authorList>
            <person name="Alioto T."/>
            <person name="Alioto T."/>
            <person name="Gomez Garrido J."/>
        </authorList>
    </citation>
    <scope>NUCLEOTIDE SEQUENCE</scope>
</reference>
<proteinExistence type="inferred from homology"/>
<keyword evidence="3" id="KW-1003">Cell membrane</keyword>
<evidence type="ECO:0000256" key="13">
    <source>
        <dbReference type="ARBA" id="ARBA00023224"/>
    </source>
</evidence>
<dbReference type="AlphaFoldDB" id="A0AAD1VTA2"/>
<organism evidence="15 16">
    <name type="scientific">Pelobates cultripes</name>
    <name type="common">Western spadefoot toad</name>
    <dbReference type="NCBI Taxonomy" id="61616"/>
    <lineage>
        <taxon>Eukaryota</taxon>
        <taxon>Metazoa</taxon>
        <taxon>Chordata</taxon>
        <taxon>Craniata</taxon>
        <taxon>Vertebrata</taxon>
        <taxon>Euteleostomi</taxon>
        <taxon>Amphibia</taxon>
        <taxon>Batrachia</taxon>
        <taxon>Anura</taxon>
        <taxon>Pelobatoidea</taxon>
        <taxon>Pelobatidae</taxon>
        <taxon>Pelobates</taxon>
    </lineage>
</organism>
<evidence type="ECO:0000256" key="3">
    <source>
        <dbReference type="ARBA" id="ARBA00022475"/>
    </source>
</evidence>
<evidence type="ECO:0000256" key="7">
    <source>
        <dbReference type="ARBA" id="ARBA00022989"/>
    </source>
</evidence>
<name>A0AAD1VTA2_PELCU</name>